<dbReference type="AlphaFoldDB" id="A0A8J9YLA4"/>
<keyword evidence="2" id="KW-1185">Reference proteome</keyword>
<evidence type="ECO:0000313" key="1">
    <source>
        <dbReference type="EMBL" id="CAH1238210.1"/>
    </source>
</evidence>
<protein>
    <submittedName>
        <fullName evidence="1">Hypp5542 protein</fullName>
    </submittedName>
</protein>
<reference evidence="1" key="1">
    <citation type="submission" date="2022-01" db="EMBL/GenBank/DDBJ databases">
        <authorList>
            <person name="Braso-Vives M."/>
        </authorList>
    </citation>
    <scope>NUCLEOTIDE SEQUENCE</scope>
</reference>
<sequence>MKEHTKEQTGLKTVSLDRSVLNFLAPYDRRQTQLSPTFKRMGTADVIENDVSVTGIDDSHGNEIWDSV</sequence>
<accession>A0A8J9YLA4</accession>
<dbReference type="EMBL" id="OV696695">
    <property type="protein sequence ID" value="CAH1238210.1"/>
    <property type="molecule type" value="Genomic_DNA"/>
</dbReference>
<name>A0A8J9YLA4_BRALA</name>
<gene>
    <name evidence="1" type="primary">Hypp5542</name>
    <name evidence="1" type="ORF">BLAG_LOCUS2907</name>
</gene>
<evidence type="ECO:0000313" key="2">
    <source>
        <dbReference type="Proteomes" id="UP000838412"/>
    </source>
</evidence>
<proteinExistence type="predicted"/>
<dbReference type="Proteomes" id="UP000838412">
    <property type="component" value="Chromosome 10"/>
</dbReference>
<organism evidence="1 2">
    <name type="scientific">Branchiostoma lanceolatum</name>
    <name type="common">Common lancelet</name>
    <name type="synonym">Amphioxus lanceolatum</name>
    <dbReference type="NCBI Taxonomy" id="7740"/>
    <lineage>
        <taxon>Eukaryota</taxon>
        <taxon>Metazoa</taxon>
        <taxon>Chordata</taxon>
        <taxon>Cephalochordata</taxon>
        <taxon>Leptocardii</taxon>
        <taxon>Amphioxiformes</taxon>
        <taxon>Branchiostomatidae</taxon>
        <taxon>Branchiostoma</taxon>
    </lineage>
</organism>